<dbReference type="GO" id="GO:0005524">
    <property type="term" value="F:ATP binding"/>
    <property type="evidence" value="ECO:0007669"/>
    <property type="project" value="UniProtKB-KW"/>
</dbReference>
<evidence type="ECO:0000256" key="1">
    <source>
        <dbReference type="ARBA" id="ARBA00022741"/>
    </source>
</evidence>
<evidence type="ECO:0000256" key="2">
    <source>
        <dbReference type="ARBA" id="ARBA00022840"/>
    </source>
</evidence>
<dbReference type="STRING" id="282676.B6F84_00295"/>
<name>A0A1W6JWE9_9CREN</name>
<proteinExistence type="predicted"/>
<organism evidence="5 6">
    <name type="scientific">Acidianus manzaensis</name>
    <dbReference type="NCBI Taxonomy" id="282676"/>
    <lineage>
        <taxon>Archaea</taxon>
        <taxon>Thermoproteota</taxon>
        <taxon>Thermoprotei</taxon>
        <taxon>Sulfolobales</taxon>
        <taxon>Sulfolobaceae</taxon>
        <taxon>Acidianus</taxon>
    </lineage>
</organism>
<dbReference type="KEGG" id="aman:B6F84_00295"/>
<sequence length="431" mass="49212">MSAKPLFFLGFLLVLLFIFIFPPLGIALLVLFAISIILYFFGKTILKILNEDKKPPMRHQMHHKYNQQSIRQAYSQPKNQFPPKNVQIQTQNKTPNIQNPSFSLSNYILQQKLGEGGFATVYRGIDKRNNQEVAIKLYKSTSKDFVKEVAVWLNLNHPNIVKLLDYDITPSPYVVMELMKGGTLEGKKFDKITATRIILDTLQGLKYAHSKGIIHRDIKPSNILLDENGRAKVSDWGIAKIAERTTSTNLSMTLQYASPEELSGLPVDERSDVYQVCEVFYEILTGVPAFSGDLISITGKKMSENFVLPSVFDSSLSNFDTLFKKCFSPKKEDRYSDDELIKILSNNLINTVSVTVSKTNSTYAYVELAYAYATLGDYERALFWLKELNKRVDCKDVIQVLELKVKSNYYTQEEVLKRIELLRSRIGLHSR</sequence>
<dbReference type="InterPro" id="IPR053235">
    <property type="entry name" value="Ser_Thr_kinase"/>
</dbReference>
<dbReference type="RefSeq" id="WP_148690362.1">
    <property type="nucleotide sequence ID" value="NZ_CP020477.1"/>
</dbReference>
<dbReference type="EMBL" id="CP020477">
    <property type="protein sequence ID" value="ARM74616.1"/>
    <property type="molecule type" value="Genomic_DNA"/>
</dbReference>
<protein>
    <recommendedName>
        <fullName evidence="4">Protein kinase domain-containing protein</fullName>
    </recommendedName>
</protein>
<gene>
    <name evidence="5" type="ORF">B6F84_00295</name>
</gene>
<keyword evidence="2" id="KW-0067">ATP-binding</keyword>
<dbReference type="GO" id="GO:0005737">
    <property type="term" value="C:cytoplasm"/>
    <property type="evidence" value="ECO:0007669"/>
    <property type="project" value="TreeGrafter"/>
</dbReference>
<evidence type="ECO:0000313" key="6">
    <source>
        <dbReference type="Proteomes" id="UP000193404"/>
    </source>
</evidence>
<feature type="domain" description="Protein kinase" evidence="4">
    <location>
        <begin position="107"/>
        <end position="349"/>
    </location>
</feature>
<dbReference type="Gene3D" id="1.10.510.10">
    <property type="entry name" value="Transferase(Phosphotransferase) domain 1"/>
    <property type="match status" value="1"/>
</dbReference>
<dbReference type="CDD" id="cd14014">
    <property type="entry name" value="STKc_PknB_like"/>
    <property type="match status" value="1"/>
</dbReference>
<dbReference type="InterPro" id="IPR017441">
    <property type="entry name" value="Protein_kinase_ATP_BS"/>
</dbReference>
<feature type="transmembrane region" description="Helical" evidence="3">
    <location>
        <begin position="6"/>
        <end position="39"/>
    </location>
</feature>
<keyword evidence="6" id="KW-1185">Reference proteome</keyword>
<dbReference type="PROSITE" id="PS50011">
    <property type="entry name" value="PROTEIN_KINASE_DOM"/>
    <property type="match status" value="1"/>
</dbReference>
<dbReference type="InterPro" id="IPR000719">
    <property type="entry name" value="Prot_kinase_dom"/>
</dbReference>
<evidence type="ECO:0000256" key="3">
    <source>
        <dbReference type="SAM" id="Phobius"/>
    </source>
</evidence>
<dbReference type="AlphaFoldDB" id="A0A1W6JWE9"/>
<dbReference type="PROSITE" id="PS00108">
    <property type="entry name" value="PROTEIN_KINASE_ST"/>
    <property type="match status" value="1"/>
</dbReference>
<dbReference type="GO" id="GO:0004674">
    <property type="term" value="F:protein serine/threonine kinase activity"/>
    <property type="evidence" value="ECO:0007669"/>
    <property type="project" value="TreeGrafter"/>
</dbReference>
<keyword evidence="1" id="KW-0547">Nucleotide-binding</keyword>
<dbReference type="Proteomes" id="UP000193404">
    <property type="component" value="Chromosome"/>
</dbReference>
<dbReference type="Pfam" id="PF00069">
    <property type="entry name" value="Pkinase"/>
    <property type="match status" value="1"/>
</dbReference>
<keyword evidence="3" id="KW-0812">Transmembrane</keyword>
<evidence type="ECO:0000313" key="5">
    <source>
        <dbReference type="EMBL" id="ARM74616.1"/>
    </source>
</evidence>
<reference evidence="5 6" key="1">
    <citation type="submission" date="2017-03" db="EMBL/GenBank/DDBJ databases">
        <title>Sulfur activation and transportation mechanism of thermophilic Archaea Acidianus manzaensis YN-25.</title>
        <authorList>
            <person name="Ma Y."/>
            <person name="Yang Y."/>
            <person name="Xia J."/>
        </authorList>
    </citation>
    <scope>NUCLEOTIDE SEQUENCE [LARGE SCALE GENOMIC DNA]</scope>
    <source>
        <strain evidence="5 6">YN-25</strain>
    </source>
</reference>
<dbReference type="SUPFAM" id="SSF56112">
    <property type="entry name" value="Protein kinase-like (PK-like)"/>
    <property type="match status" value="1"/>
</dbReference>
<evidence type="ECO:0000259" key="4">
    <source>
        <dbReference type="PROSITE" id="PS50011"/>
    </source>
</evidence>
<dbReference type="PANTHER" id="PTHR24361">
    <property type="entry name" value="MITOGEN-ACTIVATED KINASE KINASE KINASE"/>
    <property type="match status" value="1"/>
</dbReference>
<dbReference type="InterPro" id="IPR008271">
    <property type="entry name" value="Ser/Thr_kinase_AS"/>
</dbReference>
<keyword evidence="3" id="KW-0472">Membrane</keyword>
<dbReference type="PROSITE" id="PS00107">
    <property type="entry name" value="PROTEIN_KINASE_ATP"/>
    <property type="match status" value="1"/>
</dbReference>
<dbReference type="GeneID" id="41589311"/>
<dbReference type="OrthoDB" id="44214at2157"/>
<dbReference type="InterPro" id="IPR011009">
    <property type="entry name" value="Kinase-like_dom_sf"/>
</dbReference>
<accession>A0A1W6JWE9</accession>
<keyword evidence="3" id="KW-1133">Transmembrane helix</keyword>
<dbReference type="SMART" id="SM00220">
    <property type="entry name" value="S_TKc"/>
    <property type="match status" value="1"/>
</dbReference>